<sequence>MSKRHVQKMLREMAGGGPVEVTSAMATMKKLTRLAFIAQQFGYAYADIRQGGGPQGNGLIMLLVPDPSPQARERAERNRARYPQAGDGGSLPSLVPEEIELLKARISFDLAARTTDKQKTVIAGVGFTVLAVILGFRLGGDSTDLAIAGIVWVALMATLPGLLVINRRYKAKYAARLQAAGFTPMTDRSGRLRYVPPGGQLPGHGGRLA</sequence>
<evidence type="ECO:0000313" key="3">
    <source>
        <dbReference type="Proteomes" id="UP001183246"/>
    </source>
</evidence>
<keyword evidence="1" id="KW-0812">Transmembrane</keyword>
<organism evidence="2 3">
    <name type="scientific">Streptomyces litchfieldiae</name>
    <dbReference type="NCBI Taxonomy" id="3075543"/>
    <lineage>
        <taxon>Bacteria</taxon>
        <taxon>Bacillati</taxon>
        <taxon>Actinomycetota</taxon>
        <taxon>Actinomycetes</taxon>
        <taxon>Kitasatosporales</taxon>
        <taxon>Streptomycetaceae</taxon>
        <taxon>Streptomyces</taxon>
    </lineage>
</organism>
<feature type="transmembrane region" description="Helical" evidence="1">
    <location>
        <begin position="120"/>
        <end position="139"/>
    </location>
</feature>
<dbReference type="Proteomes" id="UP001183246">
    <property type="component" value="Unassembled WGS sequence"/>
</dbReference>
<feature type="transmembrane region" description="Helical" evidence="1">
    <location>
        <begin position="145"/>
        <end position="165"/>
    </location>
</feature>
<dbReference type="EMBL" id="JAVREL010000008">
    <property type="protein sequence ID" value="MDT0344035.1"/>
    <property type="molecule type" value="Genomic_DNA"/>
</dbReference>
<accession>A0ABU2MR74</accession>
<comment type="caution">
    <text evidence="2">The sequence shown here is derived from an EMBL/GenBank/DDBJ whole genome shotgun (WGS) entry which is preliminary data.</text>
</comment>
<evidence type="ECO:0000256" key="1">
    <source>
        <dbReference type="SAM" id="Phobius"/>
    </source>
</evidence>
<name>A0ABU2MR74_9ACTN</name>
<keyword evidence="1" id="KW-0472">Membrane</keyword>
<gene>
    <name evidence="2" type="ORF">RM590_15620</name>
</gene>
<evidence type="ECO:0000313" key="2">
    <source>
        <dbReference type="EMBL" id="MDT0344035.1"/>
    </source>
</evidence>
<keyword evidence="3" id="KW-1185">Reference proteome</keyword>
<evidence type="ECO:0008006" key="4">
    <source>
        <dbReference type="Google" id="ProtNLM"/>
    </source>
</evidence>
<proteinExistence type="predicted"/>
<protein>
    <recommendedName>
        <fullName evidence="4">Integral membrane protein</fullName>
    </recommendedName>
</protein>
<dbReference type="RefSeq" id="WP_311705169.1">
    <property type="nucleotide sequence ID" value="NZ_JAVREL010000008.1"/>
</dbReference>
<keyword evidence="1" id="KW-1133">Transmembrane helix</keyword>
<reference evidence="3" key="1">
    <citation type="submission" date="2023-07" db="EMBL/GenBank/DDBJ databases">
        <title>30 novel species of actinomycetes from the DSMZ collection.</title>
        <authorList>
            <person name="Nouioui I."/>
        </authorList>
    </citation>
    <scope>NUCLEOTIDE SEQUENCE [LARGE SCALE GENOMIC DNA]</scope>
    <source>
        <strain evidence="3">DSM 44938</strain>
    </source>
</reference>